<dbReference type="STRING" id="545697.HMPREF0216_01511"/>
<dbReference type="SUPFAM" id="SSF56349">
    <property type="entry name" value="DNA breaking-rejoining enzymes"/>
    <property type="match status" value="1"/>
</dbReference>
<dbReference type="InterPro" id="IPR011010">
    <property type="entry name" value="DNA_brk_join_enz"/>
</dbReference>
<name>L1QGS2_9CLOT</name>
<dbReference type="RefSeq" id="WP_005212891.1">
    <property type="nucleotide sequence ID" value="NZ_KB291634.1"/>
</dbReference>
<accession>L1QGS2</accession>
<reference evidence="3 4" key="1">
    <citation type="submission" date="2012-05" db="EMBL/GenBank/DDBJ databases">
        <authorList>
            <person name="Weinstock G."/>
            <person name="Sodergren E."/>
            <person name="Lobos E.A."/>
            <person name="Fulton L."/>
            <person name="Fulton R."/>
            <person name="Courtney L."/>
            <person name="Fronick C."/>
            <person name="O'Laughlin M."/>
            <person name="Godfrey J."/>
            <person name="Wilson R.M."/>
            <person name="Miner T."/>
            <person name="Farmer C."/>
            <person name="Delehaunty K."/>
            <person name="Cordes M."/>
            <person name="Minx P."/>
            <person name="Tomlinson C."/>
            <person name="Chen J."/>
            <person name="Wollam A."/>
            <person name="Pepin K.H."/>
            <person name="Bhonagiri V."/>
            <person name="Zhang X."/>
            <person name="Suruliraj S."/>
            <person name="Warren W."/>
            <person name="Mitreva M."/>
            <person name="Mardis E.R."/>
            <person name="Wilson R.K."/>
        </authorList>
    </citation>
    <scope>NUCLEOTIDE SEQUENCE [LARGE SCALE GENOMIC DNA]</scope>
    <source>
        <strain evidence="3 4">DSM 1785</strain>
    </source>
</reference>
<protein>
    <submittedName>
        <fullName evidence="3">Site-specific recombinase, phage integrase family</fullName>
    </submittedName>
</protein>
<dbReference type="GO" id="GO:0003677">
    <property type="term" value="F:DNA binding"/>
    <property type="evidence" value="ECO:0007669"/>
    <property type="project" value="InterPro"/>
</dbReference>
<dbReference type="EMBL" id="AMEZ01000042">
    <property type="protein sequence ID" value="EKY27146.1"/>
    <property type="molecule type" value="Genomic_DNA"/>
</dbReference>
<sequence>MLDEEMLEMMKFYEFYKKMRASEVNSELTSNFTEDSIKTEGAIKNNNNASKKVEVEVESNNNNNKEENKKKNYKATRPLEVKEYEQIIKLCKEGFSYYDKKTGRSRKFRPNPSLAFALALQATLGFRASDIVNLKVSDFNRSKFSIKEIKTGKWQNRELNDAMYNKLLEYAINNNLDKDDFIYPNKVRNMQQQLKIITDYLGYKNIGTHSFRKLFAHTLYEESGHDIELVRHVLNHSDIKTTMRYLGVSMKRLKEMSNKIDFSYAL</sequence>
<dbReference type="GO" id="GO:0006310">
    <property type="term" value="P:DNA recombination"/>
    <property type="evidence" value="ECO:0007669"/>
    <property type="project" value="UniProtKB-KW"/>
</dbReference>
<dbReference type="Pfam" id="PF00589">
    <property type="entry name" value="Phage_integrase"/>
    <property type="match status" value="1"/>
</dbReference>
<dbReference type="OrthoDB" id="87056at2"/>
<dbReference type="Gene3D" id="1.10.443.10">
    <property type="entry name" value="Intergrase catalytic core"/>
    <property type="match status" value="1"/>
</dbReference>
<gene>
    <name evidence="3" type="ORF">HMPREF0216_01511</name>
</gene>
<dbReference type="PANTHER" id="PTHR30349">
    <property type="entry name" value="PHAGE INTEGRASE-RELATED"/>
    <property type="match status" value="1"/>
</dbReference>
<dbReference type="eggNOG" id="COG0582">
    <property type="taxonomic scope" value="Bacteria"/>
</dbReference>
<dbReference type="PROSITE" id="PS51898">
    <property type="entry name" value="TYR_RECOMBINASE"/>
    <property type="match status" value="1"/>
</dbReference>
<dbReference type="AlphaFoldDB" id="L1QGS2"/>
<evidence type="ECO:0000259" key="2">
    <source>
        <dbReference type="PROSITE" id="PS51898"/>
    </source>
</evidence>
<dbReference type="PATRIC" id="fig|545697.3.peg.1489"/>
<dbReference type="InterPro" id="IPR013762">
    <property type="entry name" value="Integrase-like_cat_sf"/>
</dbReference>
<evidence type="ECO:0000313" key="4">
    <source>
        <dbReference type="Proteomes" id="UP000010420"/>
    </source>
</evidence>
<dbReference type="PANTHER" id="PTHR30349:SF82">
    <property type="entry name" value="INTEGRASE_RECOMBINASE YOEC-RELATED"/>
    <property type="match status" value="1"/>
</dbReference>
<dbReference type="InterPro" id="IPR050090">
    <property type="entry name" value="Tyrosine_recombinase_XerCD"/>
</dbReference>
<evidence type="ECO:0000313" key="3">
    <source>
        <dbReference type="EMBL" id="EKY27146.1"/>
    </source>
</evidence>
<organism evidence="3 4">
    <name type="scientific">Clostridium celatum DSM 1785</name>
    <dbReference type="NCBI Taxonomy" id="545697"/>
    <lineage>
        <taxon>Bacteria</taxon>
        <taxon>Bacillati</taxon>
        <taxon>Bacillota</taxon>
        <taxon>Clostridia</taxon>
        <taxon>Eubacteriales</taxon>
        <taxon>Clostridiaceae</taxon>
        <taxon>Clostridium</taxon>
    </lineage>
</organism>
<keyword evidence="4" id="KW-1185">Reference proteome</keyword>
<feature type="domain" description="Tyr recombinase" evidence="2">
    <location>
        <begin position="74"/>
        <end position="258"/>
    </location>
</feature>
<keyword evidence="1" id="KW-0233">DNA recombination</keyword>
<dbReference type="HOGENOM" id="CLU_027562_33_1_9"/>
<proteinExistence type="predicted"/>
<dbReference type="Proteomes" id="UP000010420">
    <property type="component" value="Unassembled WGS sequence"/>
</dbReference>
<evidence type="ECO:0000256" key="1">
    <source>
        <dbReference type="ARBA" id="ARBA00023172"/>
    </source>
</evidence>
<comment type="caution">
    <text evidence="3">The sequence shown here is derived from an EMBL/GenBank/DDBJ whole genome shotgun (WGS) entry which is preliminary data.</text>
</comment>
<dbReference type="GO" id="GO:0015074">
    <property type="term" value="P:DNA integration"/>
    <property type="evidence" value="ECO:0007669"/>
    <property type="project" value="InterPro"/>
</dbReference>
<dbReference type="InterPro" id="IPR002104">
    <property type="entry name" value="Integrase_catalytic"/>
</dbReference>